<evidence type="ECO:0000313" key="2">
    <source>
        <dbReference type="Proteomes" id="UP000006643"/>
    </source>
</evidence>
<organism evidence="1 2">
    <name type="scientific">Phytophthora infestans (strain T30-4)</name>
    <name type="common">Potato late blight agent</name>
    <dbReference type="NCBI Taxonomy" id="403677"/>
    <lineage>
        <taxon>Eukaryota</taxon>
        <taxon>Sar</taxon>
        <taxon>Stramenopiles</taxon>
        <taxon>Oomycota</taxon>
        <taxon>Peronosporomycetes</taxon>
        <taxon>Peronosporales</taxon>
        <taxon>Peronosporaceae</taxon>
        <taxon>Phytophthora</taxon>
    </lineage>
</organism>
<dbReference type="RefSeq" id="XP_002899061.1">
    <property type="nucleotide sequence ID" value="XM_002899015.1"/>
</dbReference>
<gene>
    <name evidence="1" type="ORF">PITG_14876</name>
</gene>
<reference evidence="2" key="1">
    <citation type="journal article" date="2009" name="Nature">
        <title>Genome sequence and analysis of the Irish potato famine pathogen Phytophthora infestans.</title>
        <authorList>
            <consortium name="The Broad Institute Genome Sequencing Platform"/>
            <person name="Haas B.J."/>
            <person name="Kamoun S."/>
            <person name="Zody M.C."/>
            <person name="Jiang R.H."/>
            <person name="Handsaker R.E."/>
            <person name="Cano L.M."/>
            <person name="Grabherr M."/>
            <person name="Kodira C.D."/>
            <person name="Raffaele S."/>
            <person name="Torto-Alalibo T."/>
            <person name="Bozkurt T.O."/>
            <person name="Ah-Fong A.M."/>
            <person name="Alvarado L."/>
            <person name="Anderson V.L."/>
            <person name="Armstrong M.R."/>
            <person name="Avrova A."/>
            <person name="Baxter L."/>
            <person name="Beynon J."/>
            <person name="Boevink P.C."/>
            <person name="Bollmann S.R."/>
            <person name="Bos J.I."/>
            <person name="Bulone V."/>
            <person name="Cai G."/>
            <person name="Cakir C."/>
            <person name="Carrington J.C."/>
            <person name="Chawner M."/>
            <person name="Conti L."/>
            <person name="Costanzo S."/>
            <person name="Ewan R."/>
            <person name="Fahlgren N."/>
            <person name="Fischbach M.A."/>
            <person name="Fugelstad J."/>
            <person name="Gilroy E.M."/>
            <person name="Gnerre S."/>
            <person name="Green P.J."/>
            <person name="Grenville-Briggs L.J."/>
            <person name="Griffith J."/>
            <person name="Grunwald N.J."/>
            <person name="Horn K."/>
            <person name="Horner N.R."/>
            <person name="Hu C.H."/>
            <person name="Huitema E."/>
            <person name="Jeong D.H."/>
            <person name="Jones A.M."/>
            <person name="Jones J.D."/>
            <person name="Jones R.W."/>
            <person name="Karlsson E.K."/>
            <person name="Kunjeti S.G."/>
            <person name="Lamour K."/>
            <person name="Liu Z."/>
            <person name="Ma L."/>
            <person name="Maclean D."/>
            <person name="Chibucos M.C."/>
            <person name="McDonald H."/>
            <person name="McWalters J."/>
            <person name="Meijer H.J."/>
            <person name="Morgan W."/>
            <person name="Morris P.F."/>
            <person name="Munro C.A."/>
            <person name="O'Neill K."/>
            <person name="Ospina-Giraldo M."/>
            <person name="Pinzon A."/>
            <person name="Pritchard L."/>
            <person name="Ramsahoye B."/>
            <person name="Ren Q."/>
            <person name="Restrepo S."/>
            <person name="Roy S."/>
            <person name="Sadanandom A."/>
            <person name="Savidor A."/>
            <person name="Schornack S."/>
            <person name="Schwartz D.C."/>
            <person name="Schumann U.D."/>
            <person name="Schwessinger B."/>
            <person name="Seyer L."/>
            <person name="Sharpe T."/>
            <person name="Silvar C."/>
            <person name="Song J."/>
            <person name="Studholme D.J."/>
            <person name="Sykes S."/>
            <person name="Thines M."/>
            <person name="van de Vondervoort P.J."/>
            <person name="Phuntumart V."/>
            <person name="Wawra S."/>
            <person name="Weide R."/>
            <person name="Win J."/>
            <person name="Young C."/>
            <person name="Zhou S."/>
            <person name="Fry W."/>
            <person name="Meyers B.C."/>
            <person name="van West P."/>
            <person name="Ristaino J."/>
            <person name="Govers F."/>
            <person name="Birch P.R."/>
            <person name="Whisson S.C."/>
            <person name="Judelson H.S."/>
            <person name="Nusbaum C."/>
        </authorList>
    </citation>
    <scope>NUCLEOTIDE SEQUENCE [LARGE SCALE GENOMIC DNA]</scope>
    <source>
        <strain evidence="2">T30-4</strain>
    </source>
</reference>
<dbReference type="EMBL" id="DS028150">
    <property type="protein sequence ID" value="EEY62425.1"/>
    <property type="molecule type" value="Genomic_DNA"/>
</dbReference>
<protein>
    <submittedName>
        <fullName evidence="1">Uncharacterized protein</fullName>
    </submittedName>
</protein>
<dbReference type="AlphaFoldDB" id="D0NP83"/>
<evidence type="ECO:0000313" key="1">
    <source>
        <dbReference type="EMBL" id="EEY62425.1"/>
    </source>
</evidence>
<name>D0NP83_PHYIT</name>
<dbReference type="KEGG" id="pif:PITG_14876"/>
<accession>D0NP83</accession>
<dbReference type="HOGENOM" id="CLU_2799485_0_0_1"/>
<sequence length="68" mass="7746">MRLATALRQEVLYVHTEPFNRLHTGQLGHHCMPVTRPTMRDIHQPTQQCMLFEASVTSTMPPSAESPM</sequence>
<dbReference type="Proteomes" id="UP000006643">
    <property type="component" value="Unassembled WGS sequence"/>
</dbReference>
<dbReference type="InParanoid" id="D0NP83"/>
<keyword evidence="2" id="KW-1185">Reference proteome</keyword>
<dbReference type="VEuPathDB" id="FungiDB:PITG_14876"/>
<dbReference type="GeneID" id="9467987"/>
<proteinExistence type="predicted"/>